<evidence type="ECO:0000256" key="1">
    <source>
        <dbReference type="SAM" id="Phobius"/>
    </source>
</evidence>
<feature type="transmembrane region" description="Helical" evidence="1">
    <location>
        <begin position="241"/>
        <end position="261"/>
    </location>
</feature>
<keyword evidence="4" id="KW-1185">Reference proteome</keyword>
<feature type="domain" description="DUF6533" evidence="2">
    <location>
        <begin position="17"/>
        <end position="61"/>
    </location>
</feature>
<protein>
    <recommendedName>
        <fullName evidence="2">DUF6533 domain-containing protein</fullName>
    </recommendedName>
</protein>
<dbReference type="Proteomes" id="UP001194468">
    <property type="component" value="Unassembled WGS sequence"/>
</dbReference>
<gene>
    <name evidence="3" type="ORF">L210DRAFT_3626779</name>
</gene>
<evidence type="ECO:0000313" key="3">
    <source>
        <dbReference type="EMBL" id="KAF8452762.1"/>
    </source>
</evidence>
<dbReference type="AlphaFoldDB" id="A0AAD4C9F6"/>
<feature type="transmembrane region" description="Helical" evidence="1">
    <location>
        <begin position="54"/>
        <end position="75"/>
    </location>
</feature>
<evidence type="ECO:0000259" key="2">
    <source>
        <dbReference type="Pfam" id="PF20151"/>
    </source>
</evidence>
<feature type="transmembrane region" description="Helical" evidence="1">
    <location>
        <begin position="173"/>
        <end position="192"/>
    </location>
</feature>
<dbReference type="EMBL" id="WHUW01000001">
    <property type="protein sequence ID" value="KAF8452762.1"/>
    <property type="molecule type" value="Genomic_DNA"/>
</dbReference>
<reference evidence="3" key="1">
    <citation type="submission" date="2019-10" db="EMBL/GenBank/DDBJ databases">
        <authorList>
            <consortium name="DOE Joint Genome Institute"/>
            <person name="Kuo A."/>
            <person name="Miyauchi S."/>
            <person name="Kiss E."/>
            <person name="Drula E."/>
            <person name="Kohler A."/>
            <person name="Sanchez-Garcia M."/>
            <person name="Andreopoulos B."/>
            <person name="Barry K.W."/>
            <person name="Bonito G."/>
            <person name="Buee M."/>
            <person name="Carver A."/>
            <person name="Chen C."/>
            <person name="Cichocki N."/>
            <person name="Clum A."/>
            <person name="Culley D."/>
            <person name="Crous P.W."/>
            <person name="Fauchery L."/>
            <person name="Girlanda M."/>
            <person name="Hayes R."/>
            <person name="Keri Z."/>
            <person name="LaButti K."/>
            <person name="Lipzen A."/>
            <person name="Lombard V."/>
            <person name="Magnuson J."/>
            <person name="Maillard F."/>
            <person name="Morin E."/>
            <person name="Murat C."/>
            <person name="Nolan M."/>
            <person name="Ohm R."/>
            <person name="Pangilinan J."/>
            <person name="Pereira M."/>
            <person name="Perotto S."/>
            <person name="Peter M."/>
            <person name="Riley R."/>
            <person name="Sitrit Y."/>
            <person name="Stielow B."/>
            <person name="Szollosi G."/>
            <person name="Zifcakova L."/>
            <person name="Stursova M."/>
            <person name="Spatafora J.W."/>
            <person name="Tedersoo L."/>
            <person name="Vaario L.-M."/>
            <person name="Yamada A."/>
            <person name="Yan M."/>
            <person name="Wang P."/>
            <person name="Xu J."/>
            <person name="Bruns T."/>
            <person name="Baldrian P."/>
            <person name="Vilgalys R."/>
            <person name="Henrissat B."/>
            <person name="Grigoriev I.V."/>
            <person name="Hibbett D."/>
            <person name="Nagy L.G."/>
            <person name="Martin F.M."/>
        </authorList>
    </citation>
    <scope>NUCLEOTIDE SEQUENCE</scope>
    <source>
        <strain evidence="3">BED1</strain>
    </source>
</reference>
<keyword evidence="1" id="KW-0472">Membrane</keyword>
<reference evidence="3" key="2">
    <citation type="journal article" date="2020" name="Nat. Commun.">
        <title>Large-scale genome sequencing of mycorrhizal fungi provides insights into the early evolution of symbiotic traits.</title>
        <authorList>
            <person name="Miyauchi S."/>
            <person name="Kiss E."/>
            <person name="Kuo A."/>
            <person name="Drula E."/>
            <person name="Kohler A."/>
            <person name="Sanchez-Garcia M."/>
            <person name="Morin E."/>
            <person name="Andreopoulos B."/>
            <person name="Barry K.W."/>
            <person name="Bonito G."/>
            <person name="Buee M."/>
            <person name="Carver A."/>
            <person name="Chen C."/>
            <person name="Cichocki N."/>
            <person name="Clum A."/>
            <person name="Culley D."/>
            <person name="Crous P.W."/>
            <person name="Fauchery L."/>
            <person name="Girlanda M."/>
            <person name="Hayes R.D."/>
            <person name="Keri Z."/>
            <person name="LaButti K."/>
            <person name="Lipzen A."/>
            <person name="Lombard V."/>
            <person name="Magnuson J."/>
            <person name="Maillard F."/>
            <person name="Murat C."/>
            <person name="Nolan M."/>
            <person name="Ohm R.A."/>
            <person name="Pangilinan J."/>
            <person name="Pereira M.F."/>
            <person name="Perotto S."/>
            <person name="Peter M."/>
            <person name="Pfister S."/>
            <person name="Riley R."/>
            <person name="Sitrit Y."/>
            <person name="Stielow J.B."/>
            <person name="Szollosi G."/>
            <person name="Zifcakova L."/>
            <person name="Stursova M."/>
            <person name="Spatafora J.W."/>
            <person name="Tedersoo L."/>
            <person name="Vaario L.M."/>
            <person name="Yamada A."/>
            <person name="Yan M."/>
            <person name="Wang P."/>
            <person name="Xu J."/>
            <person name="Bruns T."/>
            <person name="Baldrian P."/>
            <person name="Vilgalys R."/>
            <person name="Dunand C."/>
            <person name="Henrissat B."/>
            <person name="Grigoriev I.V."/>
            <person name="Hibbett D."/>
            <person name="Nagy L.G."/>
            <person name="Martin F.M."/>
        </authorList>
    </citation>
    <scope>NUCLEOTIDE SEQUENCE</scope>
    <source>
        <strain evidence="3">BED1</strain>
    </source>
</reference>
<dbReference type="InterPro" id="IPR045340">
    <property type="entry name" value="DUF6533"/>
</dbReference>
<keyword evidence="1" id="KW-1133">Transmembrane helix</keyword>
<feature type="transmembrane region" description="Helical" evidence="1">
    <location>
        <begin position="213"/>
        <end position="235"/>
    </location>
</feature>
<feature type="transmembrane region" description="Helical" evidence="1">
    <location>
        <begin position="87"/>
        <end position="110"/>
    </location>
</feature>
<dbReference type="Pfam" id="PF20151">
    <property type="entry name" value="DUF6533"/>
    <property type="match status" value="1"/>
</dbReference>
<comment type="caution">
    <text evidence="3">The sequence shown here is derived from an EMBL/GenBank/DDBJ whole genome shotgun (WGS) entry which is preliminary data.</text>
</comment>
<proteinExistence type="predicted"/>
<evidence type="ECO:0000313" key="4">
    <source>
        <dbReference type="Proteomes" id="UP001194468"/>
    </source>
</evidence>
<feature type="transmembrane region" description="Helical" evidence="1">
    <location>
        <begin position="20"/>
        <end position="42"/>
    </location>
</feature>
<sequence>MSSDLQSVLALLQLNDYLSLVVATAVIYDYCLTISDEITYVWNRSWTKVSTLFLLIRYVGCLSALTAAFGGSTFIPGPVKVRTTIDVIARWSYVIFWVGADMAMILRVYAMYDRSRALLGVLLVMYIIQVVVFLTTASIYIEPKYSKVSVVQLLDITICSITLSTRIFNIVNATIQCSLSTVLCILVVVKLAKDTLQMYQATRAWQINRYISLLTRDGLVYFVATLFISLVNGIFNSQGSVSVGLGSLLPITFADVLLYTLTPRFVMNIRELYVLDIQGRWDIDSDIDSGFGLSSRAGRGVGVSTTIGMMAFAEEGATSISEHGATDDERAESGDRQVLVV</sequence>
<keyword evidence="1" id="KW-0812">Transmembrane</keyword>
<name>A0AAD4C9F6_BOLED</name>
<feature type="transmembrane region" description="Helical" evidence="1">
    <location>
        <begin position="117"/>
        <end position="141"/>
    </location>
</feature>
<organism evidence="3 4">
    <name type="scientific">Boletus edulis BED1</name>
    <dbReference type="NCBI Taxonomy" id="1328754"/>
    <lineage>
        <taxon>Eukaryota</taxon>
        <taxon>Fungi</taxon>
        <taxon>Dikarya</taxon>
        <taxon>Basidiomycota</taxon>
        <taxon>Agaricomycotina</taxon>
        <taxon>Agaricomycetes</taxon>
        <taxon>Agaricomycetidae</taxon>
        <taxon>Boletales</taxon>
        <taxon>Boletineae</taxon>
        <taxon>Boletaceae</taxon>
        <taxon>Boletoideae</taxon>
        <taxon>Boletus</taxon>
    </lineage>
</organism>
<accession>A0AAD4C9F6</accession>